<proteinExistence type="predicted"/>
<dbReference type="AlphaFoldDB" id="A0AA45L3R9"/>
<name>A0AA45L3R9_9PSEU</name>
<evidence type="ECO:0000313" key="2">
    <source>
        <dbReference type="Proteomes" id="UP000677152"/>
    </source>
</evidence>
<organism evidence="1 2">
    <name type="scientific">Actinosynnema pretiosum subsp. pretiosum</name>
    <dbReference type="NCBI Taxonomy" id="103721"/>
    <lineage>
        <taxon>Bacteria</taxon>
        <taxon>Bacillati</taxon>
        <taxon>Actinomycetota</taxon>
        <taxon>Actinomycetes</taxon>
        <taxon>Pseudonocardiales</taxon>
        <taxon>Pseudonocardiaceae</taxon>
        <taxon>Actinosynnema</taxon>
    </lineage>
</organism>
<protein>
    <submittedName>
        <fullName evidence="1">Uncharacterized protein</fullName>
    </submittedName>
</protein>
<accession>A0AA45L3R9</accession>
<dbReference type="EMBL" id="CP073249">
    <property type="protein sequence ID" value="QUF02787.1"/>
    <property type="molecule type" value="Genomic_DNA"/>
</dbReference>
<reference evidence="1" key="1">
    <citation type="submission" date="2021-04" db="EMBL/GenBank/DDBJ databases">
        <title>Genomic sequence of Actinosynnema pretiosum subsp. pretiosum ATCC 31280 (C-14919).</title>
        <authorList>
            <person name="Bai L."/>
            <person name="Wang X."/>
            <person name="Xiao Y."/>
        </authorList>
    </citation>
    <scope>NUCLEOTIDE SEQUENCE</scope>
    <source>
        <strain evidence="1">ATCC 31280</strain>
    </source>
</reference>
<gene>
    <name evidence="1" type="ORF">KCV87_25530</name>
</gene>
<sequence>MRYAGRPGWRVSHGGGSEFVLALHVRAALGLEHALAPDVPPLDRPLPVGSVLPVAELDLGRIAADWEDWWAGLLSRGHRRPEFRPGLRDGLPAGLDTRGDELRAASARWTVERKRALERAGAPHPREVLPVQRAVAELEAEGFASPLFELHVEELPVAGDLWRHEPRGFVLASTRALRADTAAERLKTALRDLLV</sequence>
<evidence type="ECO:0000313" key="1">
    <source>
        <dbReference type="EMBL" id="QUF02787.1"/>
    </source>
</evidence>
<dbReference type="Proteomes" id="UP000677152">
    <property type="component" value="Chromosome"/>
</dbReference>